<feature type="region of interest" description="Disordered" evidence="1">
    <location>
        <begin position="33"/>
        <end position="56"/>
    </location>
</feature>
<dbReference type="InParanoid" id="A0A3N7GWX4"/>
<gene>
    <name evidence="2" type="ORF">POPTR_T171401</name>
</gene>
<sequence length="66" mass="7544">MSNWKTNSGVHMIKQILSLKYTCSLNMPSHIHAEQSHQANLKKEKNKTKERKGKETSALHIQILCA</sequence>
<proteinExistence type="predicted"/>
<protein>
    <submittedName>
        <fullName evidence="2">Uncharacterized protein</fullName>
    </submittedName>
</protein>
<dbReference type="AlphaFoldDB" id="A0A3N7GWX4"/>
<accession>A0A3N7GWX4</accession>
<dbReference type="EMBL" id="KZ623748">
    <property type="protein sequence ID" value="RQO95288.1"/>
    <property type="molecule type" value="Genomic_DNA"/>
</dbReference>
<reference evidence="2" key="2">
    <citation type="submission" date="2017-07" db="EMBL/GenBank/DDBJ databases">
        <title>WGS assembly of Populus trichocarpa.</title>
        <authorList>
            <person name="Tuskan G."/>
            <person name="Difazio S."/>
            <person name="Jansson S."/>
            <person name="Bohlmann J."/>
            <person name="Grigoriev I."/>
            <person name="Hellsten U."/>
            <person name="Putnam N."/>
            <person name="Ralph S."/>
            <person name="Rombauts S."/>
            <person name="Salamov A."/>
            <person name="Schein J."/>
            <person name="Sterck L."/>
            <person name="Aerts A."/>
            <person name="Bhalerao R."/>
            <person name="Bhalerao R."/>
            <person name="Blaudez D."/>
            <person name="Boerjan W."/>
            <person name="Brun A."/>
            <person name="Brunner A."/>
            <person name="Busov V."/>
            <person name="Campbell M."/>
            <person name="Carlson J."/>
            <person name="Chalot M."/>
            <person name="Chapman J."/>
            <person name="Chen G."/>
            <person name="Cooper D."/>
            <person name="Coutinho P."/>
            <person name="Couturier J."/>
            <person name="Covert S."/>
            <person name="Cronk Q."/>
            <person name="Cunningham R."/>
            <person name="Davis J."/>
            <person name="Degroeve S."/>
            <person name="Dejardin A."/>
            <person name="Depamphilis C."/>
            <person name="Detter J."/>
            <person name="Dirks B."/>
            <person name="Dubchak I."/>
            <person name="Duplessis S."/>
            <person name="Ehlting J."/>
            <person name="Ellis B."/>
            <person name="Gendler K."/>
            <person name="Goodstein D."/>
            <person name="Gribskov M."/>
            <person name="Grimwood J."/>
            <person name="Groover A."/>
            <person name="Gunter L."/>
            <person name="Hamberger B."/>
            <person name="Heinze B."/>
            <person name="Helariutta Y."/>
            <person name="Henrissat B."/>
            <person name="Holligan D."/>
            <person name="Holt R."/>
            <person name="Huang W."/>
            <person name="Islam-Faridi N."/>
            <person name="Jones S."/>
            <person name="Jones-Rhoades M."/>
            <person name="Jorgensen R."/>
            <person name="Joshi C."/>
            <person name="Kangasjarvi J."/>
            <person name="Karlsson J."/>
            <person name="Kelleher C."/>
            <person name="Kirkpatrick R."/>
            <person name="Kirst M."/>
            <person name="Kohler A."/>
            <person name="Kalluri U."/>
            <person name="Larimer F."/>
            <person name="Leebens-Mack J."/>
            <person name="Leple J."/>
            <person name="Locascio P."/>
            <person name="Lou Y."/>
            <person name="Lucas S."/>
            <person name="Martin F."/>
            <person name="Montanini B."/>
            <person name="Napoli C."/>
            <person name="Nelson D."/>
            <person name="Nelson C."/>
            <person name="Nieminen K."/>
            <person name="Nilsson O."/>
            <person name="Pereda V."/>
            <person name="Peter G."/>
            <person name="Philippe R."/>
            <person name="Pilate G."/>
            <person name="Poliakov A."/>
            <person name="Razumovskaya J."/>
            <person name="Richardson P."/>
            <person name="Rinaldi C."/>
            <person name="Ritland K."/>
            <person name="Rouze P."/>
            <person name="Ryaboy D."/>
            <person name="Schmutz J."/>
            <person name="Schrader J."/>
            <person name="Segerman B."/>
            <person name="Shin H."/>
            <person name="Siddiqui A."/>
            <person name="Sterky F."/>
            <person name="Terry A."/>
            <person name="Tsai C."/>
            <person name="Uberbacher E."/>
            <person name="Unneberg P."/>
            <person name="Vahala J."/>
            <person name="Wall K."/>
            <person name="Wessler S."/>
            <person name="Yang G."/>
            <person name="Yin T."/>
            <person name="Douglas C."/>
            <person name="Marra M."/>
            <person name="Sandberg G."/>
            <person name="Van De Peer Y."/>
            <person name="Rokhsar D."/>
        </authorList>
    </citation>
    <scope>NUCLEOTIDE SEQUENCE</scope>
    <source>
        <strain evidence="2">Nisqually-1</strain>
    </source>
</reference>
<evidence type="ECO:0000313" key="2">
    <source>
        <dbReference type="EMBL" id="RQO95288.1"/>
    </source>
</evidence>
<reference evidence="2" key="1">
    <citation type="journal article" date="2006" name="Science">
        <title>The genome of black cottonwood, Populus trichocarpa (Torr. &amp; Gray).</title>
        <authorList>
            <person name="Tuskan G.A."/>
            <person name="Difazio S."/>
            <person name="Jansson S."/>
            <person name="Bohlmann J."/>
            <person name="Grigoriev I."/>
            <person name="Hellsten U."/>
            <person name="Putnam N."/>
            <person name="Ralph S."/>
            <person name="Rombauts S."/>
            <person name="Salamov A."/>
            <person name="Schein J."/>
            <person name="Sterck L."/>
            <person name="Aerts A."/>
            <person name="Bhalerao R.R."/>
            <person name="Bhalerao R.P."/>
            <person name="Blaudez D."/>
            <person name="Boerjan W."/>
            <person name="Brun A."/>
            <person name="Brunner A."/>
            <person name="Busov V."/>
            <person name="Campbell M."/>
            <person name="Carlson J."/>
            <person name="Chalot M."/>
            <person name="Chapman J."/>
            <person name="Chen G.L."/>
            <person name="Cooper D."/>
            <person name="Coutinho P.M."/>
            <person name="Couturier J."/>
            <person name="Covert S."/>
            <person name="Cronk Q."/>
            <person name="Cunningham R."/>
            <person name="Davis J."/>
            <person name="Degroeve S."/>
            <person name="Dejardin A."/>
            <person name="Depamphilis C."/>
            <person name="Detter J."/>
            <person name="Dirks B."/>
            <person name="Dubchak I."/>
            <person name="Duplessis S."/>
            <person name="Ehlting J."/>
            <person name="Ellis B."/>
            <person name="Gendler K."/>
            <person name="Goodstein D."/>
            <person name="Gribskov M."/>
            <person name="Grimwood J."/>
            <person name="Groover A."/>
            <person name="Gunter L."/>
            <person name="Hamberger B."/>
            <person name="Heinze B."/>
            <person name="Helariutta Y."/>
            <person name="Henrissat B."/>
            <person name="Holligan D."/>
            <person name="Holt R."/>
            <person name="Huang W."/>
            <person name="Islam-Faridi N."/>
            <person name="Jones S."/>
            <person name="Jones-Rhoades M."/>
            <person name="Jorgensen R."/>
            <person name="Joshi C."/>
            <person name="Kangasjarvi J."/>
            <person name="Karlsson J."/>
            <person name="Kelleher C."/>
            <person name="Kirkpatrick R."/>
            <person name="Kirst M."/>
            <person name="Kohler A."/>
            <person name="Kalluri U."/>
            <person name="Larimer F."/>
            <person name="Leebens-Mack J."/>
            <person name="Leple J.C."/>
            <person name="Locascio P."/>
            <person name="Lou Y."/>
            <person name="Lucas S."/>
            <person name="Martin F."/>
            <person name="Montanini B."/>
            <person name="Napoli C."/>
            <person name="Nelson D.R."/>
            <person name="Nelson C."/>
            <person name="Nieminen K."/>
            <person name="Nilsson O."/>
            <person name="Pereda V."/>
            <person name="Peter G."/>
            <person name="Philippe R."/>
            <person name="Pilate G."/>
            <person name="Poliakov A."/>
            <person name="Razumovskaya J."/>
            <person name="Richardson P."/>
            <person name="Rinaldi C."/>
            <person name="Ritland K."/>
            <person name="Rouze P."/>
            <person name="Ryaboy D."/>
            <person name="Schmutz J."/>
            <person name="Schrader J."/>
            <person name="Segerman B."/>
            <person name="Shin H."/>
            <person name="Siddiqui A."/>
            <person name="Sterky F."/>
            <person name="Terry A."/>
            <person name="Tsai C.J."/>
            <person name="Uberbacher E."/>
            <person name="Unneberg P."/>
            <person name="Vahala J."/>
            <person name="Wall K."/>
            <person name="Wessler S."/>
            <person name="Yang G."/>
            <person name="Yin T."/>
            <person name="Douglas C."/>
            <person name="Marra M."/>
            <person name="Sandberg G."/>
            <person name="Van de Peer Y."/>
            <person name="Rokhsar D."/>
        </authorList>
    </citation>
    <scope>NUCLEOTIDE SEQUENCE [LARGE SCALE GENOMIC DNA]</scope>
    <source>
        <strain evidence="2">Nisqually-1</strain>
    </source>
</reference>
<evidence type="ECO:0000256" key="1">
    <source>
        <dbReference type="SAM" id="MobiDB-lite"/>
    </source>
</evidence>
<name>A0A3N7GWX4_POPTR</name>
<organism evidence="2">
    <name type="scientific">Populus trichocarpa</name>
    <name type="common">Western balsam poplar</name>
    <name type="synonym">Populus balsamifera subsp. trichocarpa</name>
    <dbReference type="NCBI Taxonomy" id="3694"/>
    <lineage>
        <taxon>Eukaryota</taxon>
        <taxon>Viridiplantae</taxon>
        <taxon>Streptophyta</taxon>
        <taxon>Embryophyta</taxon>
        <taxon>Tracheophyta</taxon>
        <taxon>Spermatophyta</taxon>
        <taxon>Magnoliopsida</taxon>
        <taxon>eudicotyledons</taxon>
        <taxon>Gunneridae</taxon>
        <taxon>Pentapetalae</taxon>
        <taxon>rosids</taxon>
        <taxon>fabids</taxon>
        <taxon>Malpighiales</taxon>
        <taxon>Salicaceae</taxon>
        <taxon>Saliceae</taxon>
        <taxon>Populus</taxon>
    </lineage>
</organism>